<evidence type="ECO:0000313" key="1">
    <source>
        <dbReference type="EMBL" id="KAH7049224.1"/>
    </source>
</evidence>
<proteinExistence type="predicted"/>
<accession>A0ABQ8G9H2</accession>
<sequence length="84" mass="9571">MLTKSVLAHQIITHPFITLATMMLHSYYTFFTTMENHSPVNTTKCVLGTFDKNWWSHARRMARDAHDAEALIDTTLSGNASLCR</sequence>
<reference evidence="1 2" key="1">
    <citation type="journal article" date="2021" name="Nat. Commun.">
        <title>Genetic determinants of endophytism in the Arabidopsis root mycobiome.</title>
        <authorList>
            <person name="Mesny F."/>
            <person name="Miyauchi S."/>
            <person name="Thiergart T."/>
            <person name="Pickel B."/>
            <person name="Atanasova L."/>
            <person name="Karlsson M."/>
            <person name="Huettel B."/>
            <person name="Barry K.W."/>
            <person name="Haridas S."/>
            <person name="Chen C."/>
            <person name="Bauer D."/>
            <person name="Andreopoulos W."/>
            <person name="Pangilinan J."/>
            <person name="LaButti K."/>
            <person name="Riley R."/>
            <person name="Lipzen A."/>
            <person name="Clum A."/>
            <person name="Drula E."/>
            <person name="Henrissat B."/>
            <person name="Kohler A."/>
            <person name="Grigoriev I.V."/>
            <person name="Martin F.M."/>
            <person name="Hacquard S."/>
        </authorList>
    </citation>
    <scope>NUCLEOTIDE SEQUENCE [LARGE SCALE GENOMIC DNA]</scope>
    <source>
        <strain evidence="1 2">MPI-SDFR-AT-0080</strain>
    </source>
</reference>
<name>A0ABQ8G9H2_9PEZI</name>
<gene>
    <name evidence="1" type="ORF">B0J12DRAFT_785930</name>
</gene>
<organism evidence="1 2">
    <name type="scientific">Macrophomina phaseolina</name>
    <dbReference type="NCBI Taxonomy" id="35725"/>
    <lineage>
        <taxon>Eukaryota</taxon>
        <taxon>Fungi</taxon>
        <taxon>Dikarya</taxon>
        <taxon>Ascomycota</taxon>
        <taxon>Pezizomycotina</taxon>
        <taxon>Dothideomycetes</taxon>
        <taxon>Dothideomycetes incertae sedis</taxon>
        <taxon>Botryosphaeriales</taxon>
        <taxon>Botryosphaeriaceae</taxon>
        <taxon>Macrophomina</taxon>
    </lineage>
</organism>
<dbReference type="Proteomes" id="UP000774617">
    <property type="component" value="Unassembled WGS sequence"/>
</dbReference>
<evidence type="ECO:0000313" key="2">
    <source>
        <dbReference type="Proteomes" id="UP000774617"/>
    </source>
</evidence>
<comment type="caution">
    <text evidence="1">The sequence shown here is derived from an EMBL/GenBank/DDBJ whole genome shotgun (WGS) entry which is preliminary data.</text>
</comment>
<dbReference type="EMBL" id="JAGTJR010000014">
    <property type="protein sequence ID" value="KAH7049224.1"/>
    <property type="molecule type" value="Genomic_DNA"/>
</dbReference>
<keyword evidence="2" id="KW-1185">Reference proteome</keyword>
<protein>
    <submittedName>
        <fullName evidence="1">Uncharacterized protein</fullName>
    </submittedName>
</protein>